<evidence type="ECO:0000313" key="3">
    <source>
        <dbReference type="Proteomes" id="UP000237822"/>
    </source>
</evidence>
<keyword evidence="3" id="KW-1185">Reference proteome</keyword>
<organism evidence="2 3">
    <name type="scientific">Knoellia remsis</name>
    <dbReference type="NCBI Taxonomy" id="407159"/>
    <lineage>
        <taxon>Bacteria</taxon>
        <taxon>Bacillati</taxon>
        <taxon>Actinomycetota</taxon>
        <taxon>Actinomycetes</taxon>
        <taxon>Micrococcales</taxon>
        <taxon>Intrasporangiaceae</taxon>
        <taxon>Knoellia</taxon>
    </lineage>
</organism>
<dbReference type="GO" id="GO:0003677">
    <property type="term" value="F:DNA binding"/>
    <property type="evidence" value="ECO:0007669"/>
    <property type="project" value="InterPro"/>
</dbReference>
<sequence length="234" mass="25713">MSDARQVALALLARMNEVAHPGRPLPDGLALFGIGHAEVTRSLVALEQRTRHSAWNIHPQPSFDPEDGAYELDRRSRERGLDLRMITPPRTLRFNPLLTSLSPNLLLGPAMFRLLLLDRTIALLDGPPMPDGETTFWIVTGGSLLEDSIALWDATLRESRRAVPEGSPPPLDRRQLEVARGVCLGRTDAAIARQLGISQRTVARDVAAILEVTGARSRGEAILNMLGRGRQSRT</sequence>
<protein>
    <submittedName>
        <fullName evidence="2">Regulatory LuxR family protein</fullName>
    </submittedName>
</protein>
<reference evidence="2 3" key="1">
    <citation type="submission" date="2018-03" db="EMBL/GenBank/DDBJ databases">
        <title>Genomic Encyclopedia of Archaeal and Bacterial Type Strains, Phase II (KMG-II): from individual species to whole genera.</title>
        <authorList>
            <person name="Goeker M."/>
        </authorList>
    </citation>
    <scope>NUCLEOTIDE SEQUENCE [LARGE SCALE GENOMIC DNA]</scope>
    <source>
        <strain evidence="2 3">ATCC BAA-1496</strain>
    </source>
</reference>
<comment type="caution">
    <text evidence="2">The sequence shown here is derived from an EMBL/GenBank/DDBJ whole genome shotgun (WGS) entry which is preliminary data.</text>
</comment>
<dbReference type="SUPFAM" id="SSF46894">
    <property type="entry name" value="C-terminal effector domain of the bipartite response regulators"/>
    <property type="match status" value="1"/>
</dbReference>
<accession>A0A2T0UGF8</accession>
<dbReference type="EMBL" id="PVTI01000017">
    <property type="protein sequence ID" value="PRY57031.1"/>
    <property type="molecule type" value="Genomic_DNA"/>
</dbReference>
<dbReference type="Pfam" id="PF00196">
    <property type="entry name" value="GerE"/>
    <property type="match status" value="1"/>
</dbReference>
<dbReference type="InterPro" id="IPR016032">
    <property type="entry name" value="Sig_transdc_resp-reg_C-effctor"/>
</dbReference>
<dbReference type="InterPro" id="IPR036388">
    <property type="entry name" value="WH-like_DNA-bd_sf"/>
</dbReference>
<name>A0A2T0UGF8_9MICO</name>
<proteinExistence type="predicted"/>
<dbReference type="Proteomes" id="UP000237822">
    <property type="component" value="Unassembled WGS sequence"/>
</dbReference>
<feature type="domain" description="HTH luxR-type" evidence="1">
    <location>
        <begin position="164"/>
        <end position="229"/>
    </location>
</feature>
<dbReference type="InterPro" id="IPR000792">
    <property type="entry name" value="Tscrpt_reg_LuxR_C"/>
</dbReference>
<evidence type="ECO:0000259" key="1">
    <source>
        <dbReference type="PROSITE" id="PS50043"/>
    </source>
</evidence>
<dbReference type="AlphaFoldDB" id="A0A2T0UGF8"/>
<dbReference type="GO" id="GO:0006355">
    <property type="term" value="P:regulation of DNA-templated transcription"/>
    <property type="evidence" value="ECO:0007669"/>
    <property type="project" value="InterPro"/>
</dbReference>
<dbReference type="Gene3D" id="1.10.10.10">
    <property type="entry name" value="Winged helix-like DNA-binding domain superfamily/Winged helix DNA-binding domain"/>
    <property type="match status" value="1"/>
</dbReference>
<dbReference type="PROSITE" id="PS50043">
    <property type="entry name" value="HTH_LUXR_2"/>
    <property type="match status" value="1"/>
</dbReference>
<dbReference type="RefSeq" id="WP_106297988.1">
    <property type="nucleotide sequence ID" value="NZ_PVTI01000017.1"/>
</dbReference>
<dbReference type="SMART" id="SM00421">
    <property type="entry name" value="HTH_LUXR"/>
    <property type="match status" value="1"/>
</dbReference>
<evidence type="ECO:0000313" key="2">
    <source>
        <dbReference type="EMBL" id="PRY57031.1"/>
    </source>
</evidence>
<gene>
    <name evidence="2" type="ORF">BCF74_11736</name>
</gene>
<dbReference type="OrthoDB" id="3362530at2"/>